<feature type="transmembrane region" description="Helical" evidence="1">
    <location>
        <begin position="242"/>
        <end position="268"/>
    </location>
</feature>
<keyword evidence="1" id="KW-0812">Transmembrane</keyword>
<accession>A0ABR9WSB5</accession>
<sequence length="353" mass="41256">MIRKFSSLFFLFFTMLSFGNMANPYMDGSKHSTLLSSKKIVVKKENIKIVIQDGLASLYITYFIESDKAGKLPLLFLAKDLKNDAKVKLNGAVIEKQYYSYDSSFFKEYGIHTVLNDSEYNLHIKFDDATEFSENISDVFLFEANIKKGINRIEVEYKAELGSNTYGYTQDYDFEYLLYPSKYWKEFGTINIDVTVPKEFDLTDLSHQFTSNNQNKYHFQINQNFKDFKFKMVPKISKVSKFLIAIGPFKFALIIAVLLYGLFIYLTTKIRKKQLSKLKIILWKLMYSIVLTFSFYYAYDAFYDLVRATIGKNGLCNFYDLFFLTLPFFALGFLILLFFTDTLIIKKMNKNAL</sequence>
<evidence type="ECO:0000256" key="1">
    <source>
        <dbReference type="SAM" id="Phobius"/>
    </source>
</evidence>
<feature type="transmembrane region" description="Helical" evidence="1">
    <location>
        <begin position="319"/>
        <end position="340"/>
    </location>
</feature>
<keyword evidence="1" id="KW-1133">Transmembrane helix</keyword>
<feature type="chain" id="PRO_5047407278" description="DUF4436 domain-containing protein" evidence="2">
    <location>
        <begin position="23"/>
        <end position="353"/>
    </location>
</feature>
<protein>
    <recommendedName>
        <fullName evidence="5">DUF4436 domain-containing protein</fullName>
    </recommendedName>
</protein>
<evidence type="ECO:0000313" key="3">
    <source>
        <dbReference type="EMBL" id="MBE9576814.1"/>
    </source>
</evidence>
<dbReference type="EMBL" id="JADFTZ010000003">
    <property type="protein sequence ID" value="MBE9576814.1"/>
    <property type="molecule type" value="Genomic_DNA"/>
</dbReference>
<proteinExistence type="predicted"/>
<reference evidence="3 4" key="1">
    <citation type="submission" date="2020-10" db="EMBL/GenBank/DDBJ databases">
        <title>The genome sequence of Flavobacterium aquaticum 1Y8A.</title>
        <authorList>
            <person name="Liu Y."/>
        </authorList>
    </citation>
    <scope>NUCLEOTIDE SEQUENCE [LARGE SCALE GENOMIC DNA]</scope>
    <source>
        <strain evidence="3 4">1Y8A</strain>
    </source>
</reference>
<evidence type="ECO:0000256" key="2">
    <source>
        <dbReference type="SAM" id="SignalP"/>
    </source>
</evidence>
<keyword evidence="2" id="KW-0732">Signal</keyword>
<organism evidence="3 4">
    <name type="scientific">Flavobacterium proteolyticum</name>
    <dbReference type="NCBI Taxonomy" id="2911683"/>
    <lineage>
        <taxon>Bacteria</taxon>
        <taxon>Pseudomonadati</taxon>
        <taxon>Bacteroidota</taxon>
        <taxon>Flavobacteriia</taxon>
        <taxon>Flavobacteriales</taxon>
        <taxon>Flavobacteriaceae</taxon>
        <taxon>Flavobacterium</taxon>
    </lineage>
</organism>
<evidence type="ECO:0000313" key="4">
    <source>
        <dbReference type="Proteomes" id="UP000656274"/>
    </source>
</evidence>
<evidence type="ECO:0008006" key="5">
    <source>
        <dbReference type="Google" id="ProtNLM"/>
    </source>
</evidence>
<keyword evidence="4" id="KW-1185">Reference proteome</keyword>
<keyword evidence="1" id="KW-0472">Membrane</keyword>
<gene>
    <name evidence="3" type="ORF">IM755_08855</name>
</gene>
<dbReference type="Proteomes" id="UP000656274">
    <property type="component" value="Unassembled WGS sequence"/>
</dbReference>
<name>A0ABR9WSB5_9FLAO</name>
<comment type="caution">
    <text evidence="3">The sequence shown here is derived from an EMBL/GenBank/DDBJ whole genome shotgun (WGS) entry which is preliminary data.</text>
</comment>
<feature type="transmembrane region" description="Helical" evidence="1">
    <location>
        <begin position="280"/>
        <end position="299"/>
    </location>
</feature>
<feature type="signal peptide" evidence="2">
    <location>
        <begin position="1"/>
        <end position="22"/>
    </location>
</feature>